<dbReference type="Gene3D" id="1.10.30.10">
    <property type="entry name" value="High mobility group box domain"/>
    <property type="match status" value="1"/>
</dbReference>
<evidence type="ECO:0000256" key="2">
    <source>
        <dbReference type="SAM" id="MobiDB-lite"/>
    </source>
</evidence>
<feature type="compositionally biased region" description="Low complexity" evidence="2">
    <location>
        <begin position="262"/>
        <end position="276"/>
    </location>
</feature>
<feature type="domain" description="HMG box" evidence="3">
    <location>
        <begin position="111"/>
        <end position="179"/>
    </location>
</feature>
<accession>A0AAD4DCR2</accession>
<feature type="compositionally biased region" description="Low complexity" evidence="2">
    <location>
        <begin position="40"/>
        <end position="58"/>
    </location>
</feature>
<keyword evidence="5" id="KW-1185">Reference proteome</keyword>
<dbReference type="CDD" id="cd01389">
    <property type="entry name" value="HMG-box_ROX1-like"/>
    <property type="match status" value="1"/>
</dbReference>
<dbReference type="PROSITE" id="PS50118">
    <property type="entry name" value="HMG_BOX_2"/>
    <property type="match status" value="1"/>
</dbReference>
<dbReference type="Pfam" id="PF00505">
    <property type="entry name" value="HMG_box"/>
    <property type="match status" value="1"/>
</dbReference>
<dbReference type="EMBL" id="JAAAIL010000604">
    <property type="protein sequence ID" value="KAG0274437.1"/>
    <property type="molecule type" value="Genomic_DNA"/>
</dbReference>
<dbReference type="SMART" id="SM00398">
    <property type="entry name" value="HMG"/>
    <property type="match status" value="1"/>
</dbReference>
<evidence type="ECO:0000256" key="1">
    <source>
        <dbReference type="PROSITE-ProRule" id="PRU00267"/>
    </source>
</evidence>
<feature type="region of interest" description="Disordered" evidence="2">
    <location>
        <begin position="709"/>
        <end position="738"/>
    </location>
</feature>
<dbReference type="InterPro" id="IPR036910">
    <property type="entry name" value="HMG_box_dom_sf"/>
</dbReference>
<dbReference type="InterPro" id="IPR009071">
    <property type="entry name" value="HMG_box_dom"/>
</dbReference>
<feature type="compositionally biased region" description="Low complexity" evidence="2">
    <location>
        <begin position="217"/>
        <end position="231"/>
    </location>
</feature>
<feature type="compositionally biased region" description="Polar residues" evidence="2">
    <location>
        <begin position="18"/>
        <end position="36"/>
    </location>
</feature>
<feature type="compositionally biased region" description="Low complexity" evidence="2">
    <location>
        <begin position="1"/>
        <end position="17"/>
    </location>
</feature>
<dbReference type="AlphaFoldDB" id="A0AAD4DCR2"/>
<feature type="compositionally biased region" description="Low complexity" evidence="2">
    <location>
        <begin position="719"/>
        <end position="738"/>
    </location>
</feature>
<dbReference type="GO" id="GO:0003677">
    <property type="term" value="F:DNA binding"/>
    <property type="evidence" value="ECO:0007669"/>
    <property type="project" value="UniProtKB-UniRule"/>
</dbReference>
<evidence type="ECO:0000313" key="4">
    <source>
        <dbReference type="EMBL" id="KAG0274437.1"/>
    </source>
</evidence>
<keyword evidence="1" id="KW-0238">DNA-binding</keyword>
<reference evidence="4" key="1">
    <citation type="journal article" date="2020" name="Fungal Divers.">
        <title>Resolving the Mortierellaceae phylogeny through synthesis of multi-gene phylogenetics and phylogenomics.</title>
        <authorList>
            <person name="Vandepol N."/>
            <person name="Liber J."/>
            <person name="Desiro A."/>
            <person name="Na H."/>
            <person name="Kennedy M."/>
            <person name="Barry K."/>
            <person name="Grigoriev I.V."/>
            <person name="Miller A.N."/>
            <person name="O'Donnell K."/>
            <person name="Stajich J.E."/>
            <person name="Bonito G."/>
        </authorList>
    </citation>
    <scope>NUCLEOTIDE SEQUENCE</scope>
    <source>
        <strain evidence="4">NRRL 28262</strain>
    </source>
</reference>
<protein>
    <recommendedName>
        <fullName evidence="3">HMG box domain-containing protein</fullName>
    </recommendedName>
</protein>
<sequence>MSSDASDSGLDSYLSSSTTNILPSSIPSAQSTISKEQTQKPPSDVSKSKVSSTPKRPTASGSSSPRPLQFINKSGPPAPRPKPQLPMGVYVQTHSAMQQKARKQIREEGKVKRTSNCFIKYRTYVHPIIVARFGNQNNKEISRLAGRWWKNEPEEVKSLYRQQAAEEKERHATLYPSYKYTPAKPAPKGGCSSNSAKSKPQCPWNKPTRLSSPPAQLDDSPVSPVSLSPLPIHHDTEGKNGTGVQPVEGELAEDSSPPQSVAPDKPSASAADSLSPTKSSKERSFVVTETALFDFTGNANLNEKRCSSKSRSHQRLPGMTDLLPLEISLANTTGTSIPSPSNPFTFVLQGPAVANAPFPAGPKGVSGLTQALAQQRSDSPATPSTLIPIVPRAPASDTTPGWITMASRHHTPGISPQRRWHVPKSSPQQACLAAPVLTTLTAQPLNAVFQNHIGVSAGDIGDIATNQNWVQSLPPSPQPPPPFLPHLATNLVQVPQSSTPIQIPVPSVVTSQFSQPFSSHMYTPVTPLALGTGARSTPGADSGFPWQLNASFDNTPAFGLLYSPQPCEPISGTPAVLPSTPLMTMHIQQQGVMPSSSMHTHPALDPPHQVLVASFEDELVSVSLEHEMSSSPVSDKMLDGTTWNAKVPSSMPPTTTSAWEYPLLITNQGIELKQQLLFSDSSSNSSSLSTTPGSVYPDIDMSTWTTLEEPQTPSPVFISDNNSANNTSDDSGDISNISDVNVNDHTVGVDATSTSSSSDDDQVITLASQPTAVPLPVSSNGQASLAWDNEEQLKMSINYYEEIVQQQKMLLNLQRQWRQQAQAGQSSTASMPAPLL</sequence>
<feature type="region of interest" description="Disordered" evidence="2">
    <location>
        <begin position="160"/>
        <end position="283"/>
    </location>
</feature>
<proteinExistence type="predicted"/>
<organism evidence="4 5">
    <name type="scientific">Linnemannia exigua</name>
    <dbReference type="NCBI Taxonomy" id="604196"/>
    <lineage>
        <taxon>Eukaryota</taxon>
        <taxon>Fungi</taxon>
        <taxon>Fungi incertae sedis</taxon>
        <taxon>Mucoromycota</taxon>
        <taxon>Mortierellomycotina</taxon>
        <taxon>Mortierellomycetes</taxon>
        <taxon>Mortierellales</taxon>
        <taxon>Mortierellaceae</taxon>
        <taxon>Linnemannia</taxon>
    </lineage>
</organism>
<dbReference type="Proteomes" id="UP001194580">
    <property type="component" value="Unassembled WGS sequence"/>
</dbReference>
<dbReference type="SUPFAM" id="SSF47095">
    <property type="entry name" value="HMG-box"/>
    <property type="match status" value="1"/>
</dbReference>
<gene>
    <name evidence="4" type="ORF">BGZ95_009798</name>
</gene>
<evidence type="ECO:0000259" key="3">
    <source>
        <dbReference type="PROSITE" id="PS50118"/>
    </source>
</evidence>
<comment type="caution">
    <text evidence="4">The sequence shown here is derived from an EMBL/GenBank/DDBJ whole genome shotgun (WGS) entry which is preliminary data.</text>
</comment>
<feature type="DNA-binding region" description="HMG box" evidence="1">
    <location>
        <begin position="111"/>
        <end position="179"/>
    </location>
</feature>
<name>A0AAD4DCR2_9FUNG</name>
<dbReference type="GO" id="GO:0005634">
    <property type="term" value="C:nucleus"/>
    <property type="evidence" value="ECO:0007669"/>
    <property type="project" value="UniProtKB-UniRule"/>
</dbReference>
<feature type="region of interest" description="Disordered" evidence="2">
    <location>
        <begin position="1"/>
        <end position="86"/>
    </location>
</feature>
<feature type="compositionally biased region" description="Basic and acidic residues" evidence="2">
    <location>
        <begin position="160"/>
        <end position="172"/>
    </location>
</feature>
<keyword evidence="1" id="KW-0539">Nucleus</keyword>
<evidence type="ECO:0000313" key="5">
    <source>
        <dbReference type="Proteomes" id="UP001194580"/>
    </source>
</evidence>